<dbReference type="OrthoDB" id="3692311at2759"/>
<feature type="transmembrane region" description="Helical" evidence="2">
    <location>
        <begin position="572"/>
        <end position="593"/>
    </location>
</feature>
<feature type="transmembrane region" description="Helical" evidence="2">
    <location>
        <begin position="80"/>
        <end position="105"/>
    </location>
</feature>
<feature type="region of interest" description="Disordered" evidence="1">
    <location>
        <begin position="1"/>
        <end position="53"/>
    </location>
</feature>
<keyword evidence="2" id="KW-0472">Membrane</keyword>
<feature type="transmembrane region" description="Helical" evidence="2">
    <location>
        <begin position="125"/>
        <end position="144"/>
    </location>
</feature>
<accession>R0KS88</accession>
<dbReference type="EMBL" id="KB908481">
    <property type="protein sequence ID" value="EOA91854.1"/>
    <property type="molecule type" value="Genomic_DNA"/>
</dbReference>
<gene>
    <name evidence="3" type="ORF">SETTUDRAFT_162423</name>
</gene>
<dbReference type="HOGENOM" id="CLU_012207_2_0_1"/>
<evidence type="ECO:0000256" key="1">
    <source>
        <dbReference type="SAM" id="MobiDB-lite"/>
    </source>
</evidence>
<keyword evidence="2" id="KW-0812">Transmembrane</keyword>
<keyword evidence="2" id="KW-1133">Transmembrane helix</keyword>
<dbReference type="GeneID" id="19398387"/>
<proteinExistence type="predicted"/>
<dbReference type="RefSeq" id="XP_008020891.1">
    <property type="nucleotide sequence ID" value="XM_008022700.1"/>
</dbReference>
<dbReference type="eggNOG" id="ENOG502RZ6R">
    <property type="taxonomic scope" value="Eukaryota"/>
</dbReference>
<evidence type="ECO:0000313" key="4">
    <source>
        <dbReference type="Proteomes" id="UP000016935"/>
    </source>
</evidence>
<organism evidence="3 4">
    <name type="scientific">Exserohilum turcicum (strain 28A)</name>
    <name type="common">Northern leaf blight fungus</name>
    <name type="synonym">Setosphaeria turcica</name>
    <dbReference type="NCBI Taxonomy" id="671987"/>
    <lineage>
        <taxon>Eukaryota</taxon>
        <taxon>Fungi</taxon>
        <taxon>Dikarya</taxon>
        <taxon>Ascomycota</taxon>
        <taxon>Pezizomycotina</taxon>
        <taxon>Dothideomycetes</taxon>
        <taxon>Pleosporomycetidae</taxon>
        <taxon>Pleosporales</taxon>
        <taxon>Pleosporineae</taxon>
        <taxon>Pleosporaceae</taxon>
        <taxon>Exserohilum</taxon>
    </lineage>
</organism>
<sequence length="673" mass="74067">MAYDPVGQNPDRRSSVTDGFEPSTRYDAGSYSSGPPGTASLDGSSAEDGGAKGSKDAVQTTEIIKGDWPLQSKQLATMTVWGVIVLIFDVILASTPIMFVVLAIIAAKLNGEEVSDYGYKLKETLLLSPTIFPLLFAALMGRFFRHLGLWLAQRGTTLGRLEHLIGCQSVFSALERQFSLRSWSAIGVVSVLVWLLSPVGGQSALRLLDQETRQVHSTVLVRYLSPMSIVDSIMGGASFINEARSAFTSICLAAILSSSKFQNTPMDLWGNIKLPMYRHLENSTTVDGWKVISDPTADNITYASLIGIPIVGQPSDGSSTFNIKARQFDLTCSSNNGTKKEPADFENKFTWQLRVINDTAPACKNRTLCPLQQCQNYPCPIRSLSLATRSLDHSEEKYDFSTARCQLTYENFEAGVQCKGKACAVYKMRKLDLLDSNFTIGIDKLIRQTFVFNQLATMVNLDTYNVGSAVARGSTNMERWIQDPTDFIGVLFSYAKLWQLSPQVFGDRLTIMYNTFWQSTYGTPALAGNLPAYVLKTGQLNSTNAMSNIQFLPLEAQTTRATKPVYRTNWKWFTALLVCSLILLVAAWAALILKHITIVPDIIGYASSLTLLNPYCPTPTGGTTLNGLERAALLHDLPVRIGDVCPNESVGAIAFAKADMGQVARLDRQRWYI</sequence>
<keyword evidence="4" id="KW-1185">Reference proteome</keyword>
<reference evidence="3 4" key="1">
    <citation type="journal article" date="2012" name="PLoS Pathog.">
        <title>Diverse lifestyles and strategies of plant pathogenesis encoded in the genomes of eighteen Dothideomycetes fungi.</title>
        <authorList>
            <person name="Ohm R.A."/>
            <person name="Feau N."/>
            <person name="Henrissat B."/>
            <person name="Schoch C.L."/>
            <person name="Horwitz B.A."/>
            <person name="Barry K.W."/>
            <person name="Condon B.J."/>
            <person name="Copeland A.C."/>
            <person name="Dhillon B."/>
            <person name="Glaser F."/>
            <person name="Hesse C.N."/>
            <person name="Kosti I."/>
            <person name="LaButti K."/>
            <person name="Lindquist E.A."/>
            <person name="Lucas S."/>
            <person name="Salamov A.A."/>
            <person name="Bradshaw R.E."/>
            <person name="Ciuffetti L."/>
            <person name="Hamelin R.C."/>
            <person name="Kema G.H.J."/>
            <person name="Lawrence C."/>
            <person name="Scott J.A."/>
            <person name="Spatafora J.W."/>
            <person name="Turgeon B.G."/>
            <person name="de Wit P.J.G.M."/>
            <person name="Zhong S."/>
            <person name="Goodwin S.B."/>
            <person name="Grigoriev I.V."/>
        </authorList>
    </citation>
    <scope>NUCLEOTIDE SEQUENCE [LARGE SCALE GENOMIC DNA]</scope>
    <source>
        <strain evidence="4">28A</strain>
    </source>
</reference>
<dbReference type="Proteomes" id="UP000016935">
    <property type="component" value="Unassembled WGS sequence"/>
</dbReference>
<dbReference type="AlphaFoldDB" id="R0KS88"/>
<reference evidence="3 4" key="2">
    <citation type="journal article" date="2013" name="PLoS Genet.">
        <title>Comparative genome structure, secondary metabolite, and effector coding capacity across Cochliobolus pathogens.</title>
        <authorList>
            <person name="Condon B.J."/>
            <person name="Leng Y."/>
            <person name="Wu D."/>
            <person name="Bushley K.E."/>
            <person name="Ohm R.A."/>
            <person name="Otillar R."/>
            <person name="Martin J."/>
            <person name="Schackwitz W."/>
            <person name="Grimwood J."/>
            <person name="MohdZainudin N."/>
            <person name="Xue C."/>
            <person name="Wang R."/>
            <person name="Manning V.A."/>
            <person name="Dhillon B."/>
            <person name="Tu Z.J."/>
            <person name="Steffenson B.J."/>
            <person name="Salamov A."/>
            <person name="Sun H."/>
            <person name="Lowry S."/>
            <person name="LaButti K."/>
            <person name="Han J."/>
            <person name="Copeland A."/>
            <person name="Lindquist E."/>
            <person name="Barry K."/>
            <person name="Schmutz J."/>
            <person name="Baker S.E."/>
            <person name="Ciuffetti L.M."/>
            <person name="Grigoriev I.V."/>
            <person name="Zhong S."/>
            <person name="Turgeon B.G."/>
        </authorList>
    </citation>
    <scope>NUCLEOTIDE SEQUENCE [LARGE SCALE GENOMIC DNA]</scope>
    <source>
        <strain evidence="4">28A</strain>
    </source>
</reference>
<dbReference type="STRING" id="671987.R0KS88"/>
<protein>
    <submittedName>
        <fullName evidence="3">Uncharacterized protein</fullName>
    </submittedName>
</protein>
<evidence type="ECO:0000256" key="2">
    <source>
        <dbReference type="SAM" id="Phobius"/>
    </source>
</evidence>
<name>R0KS88_EXST2</name>
<evidence type="ECO:0000313" key="3">
    <source>
        <dbReference type="EMBL" id="EOA91854.1"/>
    </source>
</evidence>